<evidence type="ECO:0000313" key="10">
    <source>
        <dbReference type="EMBL" id="QSB05360.1"/>
    </source>
</evidence>
<feature type="transmembrane region" description="Helical" evidence="9">
    <location>
        <begin position="411"/>
        <end position="432"/>
    </location>
</feature>
<feature type="transmembrane region" description="Helical" evidence="9">
    <location>
        <begin position="496"/>
        <end position="518"/>
    </location>
</feature>
<dbReference type="NCBIfam" id="TIGR01695">
    <property type="entry name" value="murJ_mviN"/>
    <property type="match status" value="1"/>
</dbReference>
<evidence type="ECO:0000256" key="9">
    <source>
        <dbReference type="SAM" id="Phobius"/>
    </source>
</evidence>
<evidence type="ECO:0000313" key="11">
    <source>
        <dbReference type="Proteomes" id="UP000662939"/>
    </source>
</evidence>
<keyword evidence="5" id="KW-0573">Peptidoglycan synthesis</keyword>
<dbReference type="InterPro" id="IPR051050">
    <property type="entry name" value="Lipid_II_flippase_MurJ/MviN"/>
</dbReference>
<dbReference type="PANTHER" id="PTHR47019:SF1">
    <property type="entry name" value="LIPID II FLIPPASE MURJ"/>
    <property type="match status" value="1"/>
</dbReference>
<evidence type="ECO:0000256" key="2">
    <source>
        <dbReference type="ARBA" id="ARBA00022475"/>
    </source>
</evidence>
<name>A0A895XSW9_9ACTN</name>
<dbReference type="CDD" id="cd13123">
    <property type="entry name" value="MATE_MurJ_like"/>
    <property type="match status" value="1"/>
</dbReference>
<evidence type="ECO:0000256" key="3">
    <source>
        <dbReference type="ARBA" id="ARBA00022692"/>
    </source>
</evidence>
<proteinExistence type="predicted"/>
<dbReference type="InterPro" id="IPR004268">
    <property type="entry name" value="MurJ"/>
</dbReference>
<feature type="transmembrane region" description="Helical" evidence="9">
    <location>
        <begin position="245"/>
        <end position="265"/>
    </location>
</feature>
<dbReference type="EMBL" id="CP070496">
    <property type="protein sequence ID" value="QSB05360.1"/>
    <property type="molecule type" value="Genomic_DNA"/>
</dbReference>
<evidence type="ECO:0000256" key="5">
    <source>
        <dbReference type="ARBA" id="ARBA00022984"/>
    </source>
</evidence>
<keyword evidence="4" id="KW-0133">Cell shape</keyword>
<dbReference type="GO" id="GO:0008360">
    <property type="term" value="P:regulation of cell shape"/>
    <property type="evidence" value="ECO:0007669"/>
    <property type="project" value="UniProtKB-KW"/>
</dbReference>
<dbReference type="PANTHER" id="PTHR47019">
    <property type="entry name" value="LIPID II FLIPPASE MURJ"/>
    <property type="match status" value="1"/>
</dbReference>
<evidence type="ECO:0000256" key="4">
    <source>
        <dbReference type="ARBA" id="ARBA00022960"/>
    </source>
</evidence>
<keyword evidence="2" id="KW-1003">Cell membrane</keyword>
<dbReference type="Proteomes" id="UP000662939">
    <property type="component" value="Chromosome"/>
</dbReference>
<keyword evidence="11" id="KW-1185">Reference proteome</keyword>
<protein>
    <submittedName>
        <fullName evidence="10">Murein biosynthesis integral membrane protein MurJ</fullName>
    </submittedName>
</protein>
<comment type="subcellular location">
    <subcellularLocation>
        <location evidence="1">Cell membrane</location>
        <topology evidence="1">Multi-pass membrane protein</topology>
    </subcellularLocation>
</comment>
<evidence type="ECO:0000256" key="8">
    <source>
        <dbReference type="SAM" id="MobiDB-lite"/>
    </source>
</evidence>
<dbReference type="GO" id="GO:0034204">
    <property type="term" value="P:lipid translocation"/>
    <property type="evidence" value="ECO:0007669"/>
    <property type="project" value="TreeGrafter"/>
</dbReference>
<dbReference type="Pfam" id="PF03023">
    <property type="entry name" value="MurJ"/>
    <property type="match status" value="1"/>
</dbReference>
<feature type="region of interest" description="Disordered" evidence="8">
    <location>
        <begin position="1"/>
        <end position="125"/>
    </location>
</feature>
<feature type="transmembrane region" description="Helical" evidence="9">
    <location>
        <begin position="588"/>
        <end position="612"/>
    </location>
</feature>
<dbReference type="KEGG" id="nav:JQS30_16695"/>
<dbReference type="GO" id="GO:0015648">
    <property type="term" value="F:lipid-linked peptidoglycan transporter activity"/>
    <property type="evidence" value="ECO:0007669"/>
    <property type="project" value="TreeGrafter"/>
</dbReference>
<dbReference type="GO" id="GO:0005886">
    <property type="term" value="C:plasma membrane"/>
    <property type="evidence" value="ECO:0007669"/>
    <property type="project" value="UniProtKB-SubCell"/>
</dbReference>
<dbReference type="GO" id="GO:0009252">
    <property type="term" value="P:peptidoglycan biosynthetic process"/>
    <property type="evidence" value="ECO:0007669"/>
    <property type="project" value="UniProtKB-KW"/>
</dbReference>
<accession>A0A895XSW9</accession>
<dbReference type="PRINTS" id="PR01806">
    <property type="entry name" value="VIRFACTRMVIN"/>
</dbReference>
<sequence>MADHGNSAGPHGWGQFQGDEPPRNRANPHDSSPGSLPPRRGQPGYGGYGGSYSHHHPPPHNRQPPNDPRGGPHHQDQQFQPYGSQQQGPTPQAPVPPEPGVPTSAPASGAESVDPAQGPPRKSVARSSLIMAAGSLVSRMTGFGRTVVIGAALGATLLGNSYTTAQYFPQMIFELVMGGILTSVIVPLLVRAKKNDPDGGWAFTQRLLTLAFCLLATATLLVTLGAPLLAALMASEGNRSLVTQLSYLMLPAILFYGLAALLGGVLNSRERFGAPMWVPIINNLVVIGVGIAFFILYTRNQPIAEDGERIGFTLEAITPGMIWLLGAGTTAGIVLQVLALWPALRRAGFRWKWRFDFRAGLDLSQIGTLAAWTLVFVAFNQIAVIAVLRIANAASDTTDGFVPGALVYNNAYLMMMMAHGIVAVSVITALMPRMASAADDKRFAEVAAHMSSGARMAGLLLVPIAGAFIFLSVPISQAIFQWGSYTETAALATANALLVVGLILIPFSLSQLQIYAFYALTDTKTVALITIPVVAIRIGGYLLSFGILPAQWVVVGLIVSNGASYVASFGLSLMLLRLRLGLLGMRHVATGLLAMATAAAVAGAAVYLLWMALPDFSGSKGGQIGIAMLLGTMFIVLYALLCYLLRLPEARKVSASVRAKLGR</sequence>
<feature type="transmembrane region" description="Helical" evidence="9">
    <location>
        <begin position="365"/>
        <end position="391"/>
    </location>
</feature>
<feature type="compositionally biased region" description="Pro residues" evidence="8">
    <location>
        <begin position="91"/>
        <end position="100"/>
    </location>
</feature>
<keyword evidence="6 9" id="KW-1133">Transmembrane helix</keyword>
<evidence type="ECO:0000256" key="7">
    <source>
        <dbReference type="ARBA" id="ARBA00023136"/>
    </source>
</evidence>
<feature type="transmembrane region" description="Helical" evidence="9">
    <location>
        <begin position="171"/>
        <end position="190"/>
    </location>
</feature>
<feature type="transmembrane region" description="Helical" evidence="9">
    <location>
        <begin position="321"/>
        <end position="344"/>
    </location>
</feature>
<feature type="compositionally biased region" description="Low complexity" evidence="8">
    <location>
        <begin position="77"/>
        <end position="90"/>
    </location>
</feature>
<keyword evidence="3 9" id="KW-0812">Transmembrane</keyword>
<reference evidence="10" key="1">
    <citation type="submission" date="2021-02" db="EMBL/GenBank/DDBJ databases">
        <title>Natronoglycomyces albus gen. nov., sp. nov, a haloalkaliphilic actinobacterium from a soda solonchak soil.</title>
        <authorList>
            <person name="Sorokin D.Y."/>
            <person name="Khijniak T.V."/>
            <person name="Zakharycheva A.P."/>
            <person name="Boueva O.V."/>
            <person name="Ariskina E.V."/>
            <person name="Hahnke R.L."/>
            <person name="Bunk B."/>
            <person name="Sproer C."/>
            <person name="Schumann P."/>
            <person name="Evtushenko L.I."/>
            <person name="Kublanov I.V."/>
        </authorList>
    </citation>
    <scope>NUCLEOTIDE SEQUENCE</scope>
    <source>
        <strain evidence="10">DSM 106290</strain>
    </source>
</reference>
<evidence type="ECO:0000256" key="6">
    <source>
        <dbReference type="ARBA" id="ARBA00022989"/>
    </source>
</evidence>
<feature type="transmembrane region" description="Helical" evidence="9">
    <location>
        <begin position="136"/>
        <end position="159"/>
    </location>
</feature>
<dbReference type="AlphaFoldDB" id="A0A895XSW9"/>
<feature type="transmembrane region" description="Helical" evidence="9">
    <location>
        <begin position="553"/>
        <end position="576"/>
    </location>
</feature>
<feature type="transmembrane region" description="Helical" evidence="9">
    <location>
        <begin position="525"/>
        <end position="547"/>
    </location>
</feature>
<gene>
    <name evidence="10" type="primary">murJ</name>
    <name evidence="10" type="ORF">JQS30_16695</name>
</gene>
<feature type="transmembrane region" description="Helical" evidence="9">
    <location>
        <begin position="453"/>
        <end position="476"/>
    </location>
</feature>
<keyword evidence="7 9" id="KW-0472">Membrane</keyword>
<feature type="transmembrane region" description="Helical" evidence="9">
    <location>
        <begin position="277"/>
        <end position="297"/>
    </location>
</feature>
<evidence type="ECO:0000256" key="1">
    <source>
        <dbReference type="ARBA" id="ARBA00004651"/>
    </source>
</evidence>
<feature type="transmembrane region" description="Helical" evidence="9">
    <location>
        <begin position="210"/>
        <end position="233"/>
    </location>
</feature>
<dbReference type="RefSeq" id="WP_213171367.1">
    <property type="nucleotide sequence ID" value="NZ_CP070496.1"/>
</dbReference>
<organism evidence="10 11">
    <name type="scientific">Natronoglycomyces albus</name>
    <dbReference type="NCBI Taxonomy" id="2811108"/>
    <lineage>
        <taxon>Bacteria</taxon>
        <taxon>Bacillati</taxon>
        <taxon>Actinomycetota</taxon>
        <taxon>Actinomycetes</taxon>
        <taxon>Glycomycetales</taxon>
        <taxon>Glycomycetaceae</taxon>
        <taxon>Natronoglycomyces</taxon>
    </lineage>
</organism>
<feature type="transmembrane region" description="Helical" evidence="9">
    <location>
        <begin position="624"/>
        <end position="645"/>
    </location>
</feature>